<sequence length="243" mass="26869">MSYGGWGLILEYRLIIGDEITTENGVRGRVVSLAADMIVIEAENGKLHYLKGQPQLTLNTKFTTESDALIHAVQAVKKSHCQFCGKAKLYSLELLDKELLESLFPKRGELCFKGVVNFLGGEYSSCCYHLLPQIEGSFNKILHDEGLLSLGEGFPRWRAQHPGEDFRNKPCKNVVHAIKGAEASEKLSKLSHVRSWLGDDNIAALRGLRNKLLHGSLTMVSAHDAALVVTMIQCIKHGLEGET</sequence>
<keyword evidence="2" id="KW-1185">Reference proteome</keyword>
<proteinExistence type="predicted"/>
<accession>A0A1G9A2Y5</accession>
<evidence type="ECO:0000313" key="2">
    <source>
        <dbReference type="Proteomes" id="UP000199305"/>
    </source>
</evidence>
<evidence type="ECO:0000313" key="1">
    <source>
        <dbReference type="EMBL" id="SDK21696.1"/>
    </source>
</evidence>
<name>A0A1G9A2Y5_9GAMM</name>
<reference evidence="2" key="1">
    <citation type="submission" date="2016-10" db="EMBL/GenBank/DDBJ databases">
        <authorList>
            <person name="Varghese N."/>
            <person name="Submissions S."/>
        </authorList>
    </citation>
    <scope>NUCLEOTIDE SEQUENCE [LARGE SCALE GENOMIC DNA]</scope>
    <source>
        <strain evidence="2">CGMCC 1.10658</strain>
    </source>
</reference>
<dbReference type="AlphaFoldDB" id="A0A1G9A2Y5"/>
<gene>
    <name evidence="1" type="ORF">SAMN05216212_1839</name>
</gene>
<dbReference type="Proteomes" id="UP000199305">
    <property type="component" value="Unassembled WGS sequence"/>
</dbReference>
<protein>
    <submittedName>
        <fullName evidence="1">Uncharacterized protein</fullName>
    </submittedName>
</protein>
<organism evidence="1 2">
    <name type="scientific">Microbulbifer yueqingensis</name>
    <dbReference type="NCBI Taxonomy" id="658219"/>
    <lineage>
        <taxon>Bacteria</taxon>
        <taxon>Pseudomonadati</taxon>
        <taxon>Pseudomonadota</taxon>
        <taxon>Gammaproteobacteria</taxon>
        <taxon>Cellvibrionales</taxon>
        <taxon>Microbulbiferaceae</taxon>
        <taxon>Microbulbifer</taxon>
    </lineage>
</organism>
<dbReference type="EMBL" id="FNFH01000003">
    <property type="protein sequence ID" value="SDK21696.1"/>
    <property type="molecule type" value="Genomic_DNA"/>
</dbReference>